<protein>
    <submittedName>
        <fullName evidence="3">Glycosyl transferase</fullName>
    </submittedName>
</protein>
<feature type="domain" description="Glycosyl transferase family 1" evidence="1">
    <location>
        <begin position="564"/>
        <end position="708"/>
    </location>
</feature>
<keyword evidence="3" id="KW-0808">Transferase</keyword>
<feature type="domain" description="Spore protein YkvP/CgeB glycosyl transferase-like" evidence="2">
    <location>
        <begin position="156"/>
        <end position="308"/>
    </location>
</feature>
<keyword evidence="4" id="KW-1185">Reference proteome</keyword>
<dbReference type="EMBL" id="PDLY01000003">
    <property type="protein sequence ID" value="MBA5727336.1"/>
    <property type="molecule type" value="Genomic_DNA"/>
</dbReference>
<dbReference type="Pfam" id="PF13524">
    <property type="entry name" value="Glyco_trans_1_2"/>
    <property type="match status" value="1"/>
</dbReference>
<accession>A0ABR5ZSM5</accession>
<dbReference type="SUPFAM" id="SSF53756">
    <property type="entry name" value="UDP-Glycosyltransferase/glycogen phosphorylase"/>
    <property type="match status" value="1"/>
</dbReference>
<evidence type="ECO:0000259" key="1">
    <source>
        <dbReference type="Pfam" id="PF00534"/>
    </source>
</evidence>
<dbReference type="InterPro" id="IPR055259">
    <property type="entry name" value="YkvP/CgeB_Glyco_trans-like"/>
</dbReference>
<dbReference type="Proteomes" id="UP000765338">
    <property type="component" value="Unassembled WGS sequence"/>
</dbReference>
<gene>
    <name evidence="3" type="ORF">CPA56_04985</name>
</gene>
<reference evidence="3 4" key="1">
    <citation type="submission" date="2017-10" db="EMBL/GenBank/DDBJ databases">
        <authorList>
            <person name="Jakob F."/>
        </authorList>
    </citation>
    <scope>NUCLEOTIDE SEQUENCE [LARGE SCALE GENOMIC DNA]</scope>
    <source>
        <strain evidence="3 4">TMW 2.1889</strain>
    </source>
</reference>
<dbReference type="CDD" id="cd03801">
    <property type="entry name" value="GT4_PimA-like"/>
    <property type="match status" value="1"/>
</dbReference>
<organism evidence="3 4">
    <name type="scientific">Bombella mellum</name>
    <dbReference type="NCBI Taxonomy" id="2039288"/>
    <lineage>
        <taxon>Bacteria</taxon>
        <taxon>Pseudomonadati</taxon>
        <taxon>Pseudomonadota</taxon>
        <taxon>Alphaproteobacteria</taxon>
        <taxon>Acetobacterales</taxon>
        <taxon>Acetobacteraceae</taxon>
        <taxon>Bombella</taxon>
    </lineage>
</organism>
<evidence type="ECO:0000313" key="3">
    <source>
        <dbReference type="EMBL" id="MBA5727336.1"/>
    </source>
</evidence>
<dbReference type="InterPro" id="IPR001296">
    <property type="entry name" value="Glyco_trans_1"/>
</dbReference>
<evidence type="ECO:0000259" key="2">
    <source>
        <dbReference type="Pfam" id="PF13524"/>
    </source>
</evidence>
<dbReference type="GO" id="GO:0016740">
    <property type="term" value="F:transferase activity"/>
    <property type="evidence" value="ECO:0007669"/>
    <property type="project" value="UniProtKB-KW"/>
</dbReference>
<proteinExistence type="predicted"/>
<dbReference type="PANTHER" id="PTHR12526:SF630">
    <property type="entry name" value="GLYCOSYLTRANSFERASE"/>
    <property type="match status" value="1"/>
</dbReference>
<dbReference type="Pfam" id="PF00534">
    <property type="entry name" value="Glycos_transf_1"/>
    <property type="match status" value="1"/>
</dbReference>
<evidence type="ECO:0000313" key="4">
    <source>
        <dbReference type="Proteomes" id="UP000765338"/>
    </source>
</evidence>
<dbReference type="RefSeq" id="WP_182040950.1">
    <property type="nucleotide sequence ID" value="NZ_PDLY01000003.1"/>
</dbReference>
<sequence length="1129" mass="126908">MAIIYNTNYTHNPNAYLTLAIQRAAEELFGKENIFVADNMSLAGAAASGQHDTLLCIDGQRLNQALIRRVRSAFKTVILWTFEDPFMQDVNAQLVPLFDYIFTNDPASVEVYQGKGHYLPLAASPSLHERPVRNRADCDYDLFFAGTMWPNRVRTLRRVLASFPDVRLKLVCPSNEYLPPLPDDIAALALQRPVSHEAFIDFANVSAVTLTMFRDYASHGDVSQATAPGPRYFELGLAGTAQVVEVASGMDVEHFRSVDGIHLAHDDDEVVEQIAKLLDDSKLRQRSATAAQKSVLSQHLYTHRLKAIQTVTEADFGRCAPSKVVPTPRRNRLRVLFCTHSTIHEQVWGGVEVYQRELCSFLGRDVEFFFWLRRGTYCRLLSANGHELERFDIVERGWDDIVCDAQEETAFSSVLSQYNVDVVHFQHLGHHALSLPLIAKASGAGVLFSAHDFWLVSSRYNLLNQDMRYSEGEFGSVLAMDIMLKLAEGIEYGGEQTRRAFVDRMLHHVDAIMFGTKHSRDFFHHVYPVLDRKISLINGIPSPDVTLPVVPNEYRPLDGRPMGVAVVGNFARTKGADSIISLIEAAHPEHFHFHILGYIHPDYQTVMESMMSRPNVTVHGRYDVGNTDVMKKADVALFLSIWPETYCISLSEAWQYGLVPIVTNVGALDDRVKDGVNGFKVPISRPDRVLERLELLRSSEDIRKAMMKAITPDLWTHEGEYTEGLLKLYHDLAPRRLLGVSDLMLDAGQINLLPISSWKNQAPPRHIFDPPLVRDLAISLPPHINDWFAIQGANCYLDDICHHVLVEGAEKTFQPADEFHLRGWLFLPGVTTSGQIHVVLINGDRNSPLIFLKSEREIRTDISDLFGNDVPRRSGFSAKAALRGKWCEGWYRIGVINSINGRGAFQMLSYGLEVEGGKIKSIRACRPDNDIILSDFHRVVNDDTVLRGVPLARFPRGRLFAQEQGVQFHFIDRLELITAGEEAEAVDVTALTDDLGGVELRGWSFMAGHGRAGMVYTAMVSDDRDEVVLFAMSRFARDDVRRAHHDAPLCSGFEGTLRPWKGRTAPMTGVWRLAIVNVIGENFALAVTDICLHVEGVRCQAIYHEEATEEQQARIRRLVLDLSDRQSSQ</sequence>
<dbReference type="Gene3D" id="3.40.50.2000">
    <property type="entry name" value="Glycogen Phosphorylase B"/>
    <property type="match status" value="2"/>
</dbReference>
<dbReference type="PANTHER" id="PTHR12526">
    <property type="entry name" value="GLYCOSYLTRANSFERASE"/>
    <property type="match status" value="1"/>
</dbReference>
<name>A0ABR5ZSM5_9PROT</name>
<comment type="caution">
    <text evidence="3">The sequence shown here is derived from an EMBL/GenBank/DDBJ whole genome shotgun (WGS) entry which is preliminary data.</text>
</comment>